<dbReference type="InterPro" id="IPR002872">
    <property type="entry name" value="Proline_DH_dom"/>
</dbReference>
<proteinExistence type="predicted"/>
<reference evidence="3" key="1">
    <citation type="submission" date="2024-05" db="EMBL/GenBank/DDBJ databases">
        <title>Whole genome shotgun sequence of Streptomyces hydrogenans NBRC 13475.</title>
        <authorList>
            <person name="Komaki H."/>
            <person name="Tamura T."/>
        </authorList>
    </citation>
    <scope>NUCLEOTIDE SEQUENCE</scope>
    <source>
        <strain evidence="3">NBRC 13475</strain>
    </source>
</reference>
<gene>
    <name evidence="3" type="ORF">Shyd_48560</name>
</gene>
<dbReference type="Gene3D" id="3.20.20.220">
    <property type="match status" value="1"/>
</dbReference>
<dbReference type="SUPFAM" id="SSF51730">
    <property type="entry name" value="FAD-linked oxidoreductase"/>
    <property type="match status" value="1"/>
</dbReference>
<name>A0ABQ3PEN8_9ACTN</name>
<feature type="domain" description="Proline dehydrogenase" evidence="2">
    <location>
        <begin position="67"/>
        <end position="292"/>
    </location>
</feature>
<protein>
    <submittedName>
        <fullName evidence="3">Proline dehydrogenase</fullName>
    </submittedName>
</protein>
<evidence type="ECO:0000313" key="3">
    <source>
        <dbReference type="EMBL" id="GHI23485.1"/>
    </source>
</evidence>
<comment type="caution">
    <text evidence="3">The sequence shown here is derived from an EMBL/GenBank/DDBJ whole genome shotgun (WGS) entry which is preliminary data.</text>
</comment>
<dbReference type="EMBL" id="BNDW01000040">
    <property type="protein sequence ID" value="GHI23485.1"/>
    <property type="molecule type" value="Genomic_DNA"/>
</dbReference>
<organism evidence="3 4">
    <name type="scientific">Streptomyces hydrogenans</name>
    <dbReference type="NCBI Taxonomy" id="1873719"/>
    <lineage>
        <taxon>Bacteria</taxon>
        <taxon>Bacillati</taxon>
        <taxon>Actinomycetota</taxon>
        <taxon>Actinomycetes</taxon>
        <taxon>Kitasatosporales</taxon>
        <taxon>Streptomycetaceae</taxon>
        <taxon>Streptomyces</taxon>
    </lineage>
</organism>
<keyword evidence="4" id="KW-1185">Reference proteome</keyword>
<sequence length="331" mass="36014">MTQHPTPTGDTSRRALHEAASRGLRMLAADPRCREAFTAPGSLLQDLASPAARRYVLAAGRDEFLVHLKALRDKEYRIAVEFVGEENSDPAGIERVVEEYLAVLAAEPLPGQLGFDLSNLGLAVSRELARDNTARVTRAAAARGADVVLSMERAPAVDAVLDTYRELAADHPNLGVTLQAYLHRTPADLDAIPLDGRRIRLVKGAFAAPADTALGRGPALDERYLALAAELADRGALVSLATQDAAVLAAARERGLLDRVHEIEMLHGVRPALLREYHALGHPCRIYATYGENWWLHLLHRLAEHPPMVLTALADIAERHLDGRHAVGAHY</sequence>
<dbReference type="InterPro" id="IPR029041">
    <property type="entry name" value="FAD-linked_oxidoreductase-like"/>
</dbReference>
<accession>A0ABQ3PEN8</accession>
<dbReference type="Pfam" id="PF01619">
    <property type="entry name" value="Pro_dh"/>
    <property type="match status" value="1"/>
</dbReference>
<evidence type="ECO:0000256" key="1">
    <source>
        <dbReference type="ARBA" id="ARBA00023002"/>
    </source>
</evidence>
<dbReference type="RefSeq" id="WP_190223837.1">
    <property type="nucleotide sequence ID" value="NZ_BNBS01000042.1"/>
</dbReference>
<evidence type="ECO:0000259" key="2">
    <source>
        <dbReference type="Pfam" id="PF01619"/>
    </source>
</evidence>
<dbReference type="Proteomes" id="UP001052739">
    <property type="component" value="Unassembled WGS sequence"/>
</dbReference>
<evidence type="ECO:0000313" key="4">
    <source>
        <dbReference type="Proteomes" id="UP001052739"/>
    </source>
</evidence>
<keyword evidence="1" id="KW-0560">Oxidoreductase</keyword>